<keyword evidence="1" id="KW-0732">Signal</keyword>
<proteinExistence type="predicted"/>
<evidence type="ECO:0000256" key="1">
    <source>
        <dbReference type="SAM" id="SignalP"/>
    </source>
</evidence>
<dbReference type="EMBL" id="FUZZ01000001">
    <property type="protein sequence ID" value="SKC99897.1"/>
    <property type="molecule type" value="Genomic_DNA"/>
</dbReference>
<evidence type="ECO:0000313" key="3">
    <source>
        <dbReference type="Proteomes" id="UP000190166"/>
    </source>
</evidence>
<evidence type="ECO:0000313" key="2">
    <source>
        <dbReference type="EMBL" id="SKC99897.1"/>
    </source>
</evidence>
<feature type="signal peptide" evidence="1">
    <location>
        <begin position="1"/>
        <end position="27"/>
    </location>
</feature>
<organism evidence="2 3">
    <name type="scientific">Chitinophaga ginsengisegetis</name>
    <dbReference type="NCBI Taxonomy" id="393003"/>
    <lineage>
        <taxon>Bacteria</taxon>
        <taxon>Pseudomonadati</taxon>
        <taxon>Bacteroidota</taxon>
        <taxon>Chitinophagia</taxon>
        <taxon>Chitinophagales</taxon>
        <taxon>Chitinophagaceae</taxon>
        <taxon>Chitinophaga</taxon>
    </lineage>
</organism>
<dbReference type="RefSeq" id="WP_200817213.1">
    <property type="nucleotide sequence ID" value="NZ_FUZZ01000001.1"/>
</dbReference>
<reference evidence="2 3" key="1">
    <citation type="submission" date="2017-02" db="EMBL/GenBank/DDBJ databases">
        <authorList>
            <person name="Peterson S.W."/>
        </authorList>
    </citation>
    <scope>NUCLEOTIDE SEQUENCE [LARGE SCALE GENOMIC DNA]</scope>
    <source>
        <strain evidence="2 3">DSM 18108</strain>
    </source>
</reference>
<gene>
    <name evidence="2" type="ORF">SAMN05660461_1638</name>
</gene>
<dbReference type="AlphaFoldDB" id="A0A1T5NHR3"/>
<evidence type="ECO:0008006" key="4">
    <source>
        <dbReference type="Google" id="ProtNLM"/>
    </source>
</evidence>
<protein>
    <recommendedName>
        <fullName evidence="4">Copper amine oxidase N-terminal domain-containing protein</fullName>
    </recommendedName>
</protein>
<dbReference type="Proteomes" id="UP000190166">
    <property type="component" value="Unassembled WGS sequence"/>
</dbReference>
<keyword evidence="3" id="KW-1185">Reference proteome</keyword>
<feature type="chain" id="PRO_5012459583" description="Copper amine oxidase N-terminal domain-containing protein" evidence="1">
    <location>
        <begin position="28"/>
        <end position="398"/>
    </location>
</feature>
<name>A0A1T5NHR3_9BACT</name>
<accession>A0A1T5NHR3</accession>
<dbReference type="STRING" id="393003.SAMN05660461_1638"/>
<sequence length="398" mass="43304">MKKLFTRSGLTMLFISSHLVLTLPAAAQTVPAEIRQKLLTTKQGSIVELPGILNEQLPKINYEKIVLSGPQYIISDDPEYIRVPEAIALKEKVAPGTVRLYVYNVNGVKEPTKITTKIVAVIKNTGAAPMHIRMLKYSSQKPSTSYFQIGKQGLADYFAATPQTEVRTIAPGKILAIDPAQEKYQVKYDELVHGLYDFVIDQPGEISVVQTAPGTPVATALARASVLPSKSQSGAGRGLFGVNNYEVVSNDTIDTQKGIVQMVMADGEQDPWVLGREGTTGKRATLAGNYGVMYNVELKWKSNNGQGLALVTWNARSDNNQWCGGMANTMIVSKGKFKEGIIQLPSDRLITKKSPEAILVQVFPPAANGEVQTIHFTYSPPGASCLPTPLIFIPVDMK</sequence>